<protein>
    <submittedName>
        <fullName evidence="1">Uncharacterized protein</fullName>
    </submittedName>
</protein>
<dbReference type="AlphaFoldDB" id="A0A7T3FX45"/>
<organism evidence="1 2">
    <name type="scientific">Halosimplex litoreum</name>
    <dbReference type="NCBI Taxonomy" id="1198301"/>
    <lineage>
        <taxon>Archaea</taxon>
        <taxon>Methanobacteriati</taxon>
        <taxon>Methanobacteriota</taxon>
        <taxon>Stenosarchaea group</taxon>
        <taxon>Halobacteria</taxon>
        <taxon>Halobacteriales</taxon>
        <taxon>Haloarculaceae</taxon>
        <taxon>Halosimplex</taxon>
    </lineage>
</organism>
<dbReference type="EMBL" id="CP065856">
    <property type="protein sequence ID" value="QPV62267.1"/>
    <property type="molecule type" value="Genomic_DNA"/>
</dbReference>
<dbReference type="OrthoDB" id="238357at2157"/>
<evidence type="ECO:0000313" key="1">
    <source>
        <dbReference type="EMBL" id="QPV62267.1"/>
    </source>
</evidence>
<dbReference type="GeneID" id="60590068"/>
<gene>
    <name evidence="1" type="ORF">I7X12_16205</name>
</gene>
<dbReference type="Proteomes" id="UP000595001">
    <property type="component" value="Chromosome"/>
</dbReference>
<dbReference type="KEGG" id="hlt:I7X12_16205"/>
<proteinExistence type="predicted"/>
<evidence type="ECO:0000313" key="2">
    <source>
        <dbReference type="Proteomes" id="UP000595001"/>
    </source>
</evidence>
<sequence>MSPTATPAPTLTPTPTSKFSNKKYDEFVGAVFGETEVDTGVPIRIRAWSVAEGNSLIVVLNLTSESRNDARRAKEVNTLATSGYVQAVAHHDLERINGKITDRLRIAEVNNTGAQPKTLVVNTSLAREYYTGQIDAAEFTEEYWKTERNMTADEIEYVYNMDSRTGNQTLYNGTGD</sequence>
<dbReference type="RefSeq" id="WP_198061079.1">
    <property type="nucleotide sequence ID" value="NZ_CP065856.1"/>
</dbReference>
<reference evidence="1 2" key="1">
    <citation type="submission" date="2020-12" db="EMBL/GenBank/DDBJ databases">
        <title>Halosimplex halophilum sp. nov. and Halosimplex salinum sp. nov., two new members of the genus Halosimplex.</title>
        <authorList>
            <person name="Cui H.L."/>
        </authorList>
    </citation>
    <scope>NUCLEOTIDE SEQUENCE [LARGE SCALE GENOMIC DNA]</scope>
    <source>
        <strain evidence="1 2">YGH94</strain>
    </source>
</reference>
<keyword evidence="2" id="KW-1185">Reference proteome</keyword>
<accession>A0A7T3FX45</accession>
<name>A0A7T3FX45_9EURY</name>